<dbReference type="SUPFAM" id="SSF53098">
    <property type="entry name" value="Ribonuclease H-like"/>
    <property type="match status" value="1"/>
</dbReference>
<protein>
    <recommendedName>
        <fullName evidence="1">Integrase catalytic domain-containing protein</fullName>
    </recommendedName>
</protein>
<dbReference type="Proteomes" id="UP000683360">
    <property type="component" value="Unassembled WGS sequence"/>
</dbReference>
<evidence type="ECO:0000313" key="3">
    <source>
        <dbReference type="Proteomes" id="UP000683360"/>
    </source>
</evidence>
<dbReference type="GO" id="GO:0015074">
    <property type="term" value="P:DNA integration"/>
    <property type="evidence" value="ECO:0007669"/>
    <property type="project" value="InterPro"/>
</dbReference>
<comment type="caution">
    <text evidence="2">The sequence shown here is derived from an EMBL/GenBank/DDBJ whole genome shotgun (WGS) entry which is preliminary data.</text>
</comment>
<feature type="domain" description="Integrase catalytic" evidence="1">
    <location>
        <begin position="441"/>
        <end position="551"/>
    </location>
</feature>
<reference evidence="2" key="1">
    <citation type="submission" date="2021-03" db="EMBL/GenBank/DDBJ databases">
        <authorList>
            <person name="Bekaert M."/>
        </authorList>
    </citation>
    <scope>NUCLEOTIDE SEQUENCE</scope>
</reference>
<dbReference type="InterPro" id="IPR012337">
    <property type="entry name" value="RNaseH-like_sf"/>
</dbReference>
<dbReference type="EMBL" id="CAJPWZ010002631">
    <property type="protein sequence ID" value="CAG2242118.1"/>
    <property type="molecule type" value="Genomic_DNA"/>
</dbReference>
<organism evidence="2 3">
    <name type="scientific">Mytilus edulis</name>
    <name type="common">Blue mussel</name>
    <dbReference type="NCBI Taxonomy" id="6550"/>
    <lineage>
        <taxon>Eukaryota</taxon>
        <taxon>Metazoa</taxon>
        <taxon>Spiralia</taxon>
        <taxon>Lophotrochozoa</taxon>
        <taxon>Mollusca</taxon>
        <taxon>Bivalvia</taxon>
        <taxon>Autobranchia</taxon>
        <taxon>Pteriomorphia</taxon>
        <taxon>Mytilida</taxon>
        <taxon>Mytiloidea</taxon>
        <taxon>Mytilidae</taxon>
        <taxon>Mytilinae</taxon>
        <taxon>Mytilus</taxon>
    </lineage>
</organism>
<dbReference type="InterPro" id="IPR036397">
    <property type="entry name" value="RNaseH_sf"/>
</dbReference>
<proteinExistence type="predicted"/>
<dbReference type="Pfam" id="PF00665">
    <property type="entry name" value="rve"/>
    <property type="match status" value="1"/>
</dbReference>
<sequence length="551" mass="62578">MATAPSYKNPPGLTKDKSYQQWKNEVKMWQLVTDLDKKKRGVDKLITELDKLFEKDKIDQAYAAYTVFDKFHRIDDVSMSDYIIEFEQRYNKCKKYEMVLPDAILAFKLLDNAGLSQSNRQLALTACSDLKFDTMKSALNRIFASKSQNFPGEQDSVVTVKEESAFVSDGYYQRGRSSRRNFPRVELIDQPTLDCPHKQLDVNLTEHESDELNEIVNITLFTSAQEFKPLTVFVAEAFNAAVIDTACSKTVCGSKWLYEFVESLDPGLDQLTCNESHVPFKFGDGQTVYSYQKVKIPALIGSVKCSIETEVVDCEIPLLLSKTSLKRASTILDLRNDKVTMFGQLVDVNLTSSGHYCINIKDKQFTNRNKNESEEVLIIDTKLSFKKKKEILLKLHKQFGHASSDKLLSLLQSTGSVDSETKTILKDICTKCLICHKFKHPKAKPVVAFSHANDFNQIVAMDLHEIDHNFYYLHVIDLFSRLSAAAIIRRKDSKVIVDKFMQIWVGVYGAPEVGVYTDNGGEFNSQIFRDMAENLNMSVKTTAGYSPWSMV</sequence>
<dbReference type="PROSITE" id="PS50994">
    <property type="entry name" value="INTEGRASE"/>
    <property type="match status" value="1"/>
</dbReference>
<dbReference type="GO" id="GO:0003676">
    <property type="term" value="F:nucleic acid binding"/>
    <property type="evidence" value="ECO:0007669"/>
    <property type="project" value="InterPro"/>
</dbReference>
<dbReference type="OrthoDB" id="6157099at2759"/>
<accession>A0A8S3UI33</accession>
<keyword evidence="3" id="KW-1185">Reference proteome</keyword>
<evidence type="ECO:0000313" key="2">
    <source>
        <dbReference type="EMBL" id="CAG2242118.1"/>
    </source>
</evidence>
<gene>
    <name evidence="2" type="ORF">MEDL_54327</name>
</gene>
<name>A0A8S3UI33_MYTED</name>
<dbReference type="InterPro" id="IPR001584">
    <property type="entry name" value="Integrase_cat-core"/>
</dbReference>
<dbReference type="AlphaFoldDB" id="A0A8S3UI33"/>
<evidence type="ECO:0000259" key="1">
    <source>
        <dbReference type="PROSITE" id="PS50994"/>
    </source>
</evidence>
<dbReference type="Gene3D" id="3.30.420.10">
    <property type="entry name" value="Ribonuclease H-like superfamily/Ribonuclease H"/>
    <property type="match status" value="1"/>
</dbReference>